<dbReference type="SUPFAM" id="SSF52151">
    <property type="entry name" value="FabD/lysophospholipase-like"/>
    <property type="match status" value="1"/>
</dbReference>
<dbReference type="AlphaFoldDB" id="A0A975GWM6"/>
<dbReference type="KEGG" id="bgoe:IFJ75_09980"/>
<keyword evidence="5" id="KW-1185">Reference proteome</keyword>
<dbReference type="RefSeq" id="WP_207867799.1">
    <property type="nucleotide sequence ID" value="NZ_CP062222.1"/>
</dbReference>
<comment type="caution">
    <text evidence="2">Lacks conserved residue(s) required for the propagation of feature annotation.</text>
</comment>
<gene>
    <name evidence="4" type="ORF">IFJ75_09980</name>
</gene>
<evidence type="ECO:0000256" key="1">
    <source>
        <dbReference type="ARBA" id="ARBA00023098"/>
    </source>
</evidence>
<dbReference type="InterPro" id="IPR002641">
    <property type="entry name" value="PNPLA_dom"/>
</dbReference>
<dbReference type="PROSITE" id="PS51635">
    <property type="entry name" value="PNPLA"/>
    <property type="match status" value="1"/>
</dbReference>
<dbReference type="InterPro" id="IPR016035">
    <property type="entry name" value="Acyl_Trfase/lysoPLipase"/>
</dbReference>
<feature type="active site" description="Proton acceptor" evidence="2">
    <location>
        <position position="193"/>
    </location>
</feature>
<dbReference type="GO" id="GO:0016787">
    <property type="term" value="F:hydrolase activity"/>
    <property type="evidence" value="ECO:0007669"/>
    <property type="project" value="UniProtKB-UniRule"/>
</dbReference>
<feature type="domain" description="PNPLA" evidence="3">
    <location>
        <begin position="15"/>
        <end position="206"/>
    </location>
</feature>
<organism evidence="4 5">
    <name type="scientific">Brevundimonas goettingensis</name>
    <dbReference type="NCBI Taxonomy" id="2774190"/>
    <lineage>
        <taxon>Bacteria</taxon>
        <taxon>Pseudomonadati</taxon>
        <taxon>Pseudomonadota</taxon>
        <taxon>Alphaproteobacteria</taxon>
        <taxon>Caulobacterales</taxon>
        <taxon>Caulobacteraceae</taxon>
        <taxon>Brevundimonas</taxon>
    </lineage>
</organism>
<accession>A0A975GWM6</accession>
<feature type="active site" description="Nucleophile" evidence="2">
    <location>
        <position position="50"/>
    </location>
</feature>
<proteinExistence type="predicted"/>
<evidence type="ECO:0000313" key="5">
    <source>
        <dbReference type="Proteomes" id="UP000663918"/>
    </source>
</evidence>
<name>A0A975GWM6_9CAUL</name>
<feature type="short sequence motif" description="GXGXXG" evidence="2">
    <location>
        <begin position="19"/>
        <end position="24"/>
    </location>
</feature>
<dbReference type="Proteomes" id="UP000663918">
    <property type="component" value="Chromosome"/>
</dbReference>
<evidence type="ECO:0000256" key="2">
    <source>
        <dbReference type="PROSITE-ProRule" id="PRU01161"/>
    </source>
</evidence>
<evidence type="ECO:0000313" key="4">
    <source>
        <dbReference type="EMBL" id="QTC89650.1"/>
    </source>
</evidence>
<dbReference type="Gene3D" id="3.40.1090.10">
    <property type="entry name" value="Cytosolic phospholipase A2 catalytic domain"/>
    <property type="match status" value="1"/>
</dbReference>
<sequence length="324" mass="34321">MAAAASPKDGAFDLLALSGGGAEGAYGAGLLTGWGERGDRPVFEVVTGVSTGALMAPFVFIGSEGDAELRAAFTDGRSSRVLSPRWLMALRGPGVFRQKPLRDLVASAVTPEVIAGVAQGHREGRRLYVATTSLDTQDQVIWDVGALAASDRPDARERFIDILVASSSIPGVFPPVFIDLERDGRRVRELHADGRTTANFFVAPEGLMMARDLFGPAEAGQSRRLWVILNGRPEPVFSVAPYQPLSVAGRGLDAMMKASTRMNLIASRRFAEANAMGFDLAMAPVGAVETSLDFSPEHMQALFDAGRTQGLSGAAWSAGTLATQ</sequence>
<dbReference type="EMBL" id="CP062222">
    <property type="protein sequence ID" value="QTC89650.1"/>
    <property type="molecule type" value="Genomic_DNA"/>
</dbReference>
<dbReference type="GO" id="GO:0016042">
    <property type="term" value="P:lipid catabolic process"/>
    <property type="evidence" value="ECO:0007669"/>
    <property type="project" value="UniProtKB-UniRule"/>
</dbReference>
<keyword evidence="1 2" id="KW-0443">Lipid metabolism</keyword>
<protein>
    <submittedName>
        <fullName evidence="4">Patatin-like phospholipase family protein</fullName>
    </submittedName>
</protein>
<keyword evidence="2" id="KW-0378">Hydrolase</keyword>
<dbReference type="Pfam" id="PF01734">
    <property type="entry name" value="Patatin"/>
    <property type="match status" value="1"/>
</dbReference>
<feature type="short sequence motif" description="GXSXG" evidence="2">
    <location>
        <begin position="48"/>
        <end position="52"/>
    </location>
</feature>
<evidence type="ECO:0000259" key="3">
    <source>
        <dbReference type="PROSITE" id="PS51635"/>
    </source>
</evidence>
<keyword evidence="2" id="KW-0442">Lipid degradation</keyword>
<reference evidence="4" key="1">
    <citation type="submission" date="2020-09" db="EMBL/GenBank/DDBJ databases">
        <title>Brevundimonas sp. LVF2 isolated from a puddle in Goettingen, Germany.</title>
        <authorList>
            <person name="Friedrich I."/>
            <person name="Klassen A."/>
            <person name="Hannes N."/>
            <person name="Schneider D."/>
            <person name="Hertel R."/>
            <person name="Daniel R."/>
        </authorList>
    </citation>
    <scope>NUCLEOTIDE SEQUENCE</scope>
    <source>
        <strain evidence="4">LVF2</strain>
    </source>
</reference>